<evidence type="ECO:0000256" key="1">
    <source>
        <dbReference type="ARBA" id="ARBA00023015"/>
    </source>
</evidence>
<dbReference type="Gene3D" id="1.10.10.60">
    <property type="entry name" value="Homeodomain-like"/>
    <property type="match status" value="2"/>
</dbReference>
<keyword evidence="1" id="KW-0805">Transcription regulation</keyword>
<dbReference type="InterPro" id="IPR020449">
    <property type="entry name" value="Tscrpt_reg_AraC-type_HTH"/>
</dbReference>
<accession>A0A562SJM0</accession>
<dbReference type="SMART" id="SM00342">
    <property type="entry name" value="HTH_ARAC"/>
    <property type="match status" value="1"/>
</dbReference>
<sequence>MPVKNYLHKIDLTQPKQLQTLVENRRVFNLQNCELNVFESYQEAYRVPLTFHDFVITSMVRGKKVMHLFDKPSFDYLPGETVIVPADETMVIDFPEAQADKPTQCIALAVDARYVNNTIQYLDNYYNSDPDTAHNWKLQFNQYHFANENEVTDLINKLIRVCSSPDKAKNIYADLNLKELLIRLMQSQHLLQVRAESGEQNNHSRLHHILHYINDHLTDKIAVDTLSRKAYMSRNDFFRWFKEQFGITPLEYINRERIKLAKQLLIDPKNTVTAVAMQCGFADVNYFVRLFRKAEGITPGAYQSCSLQQGYSA</sequence>
<dbReference type="EMBL" id="VLLE01000004">
    <property type="protein sequence ID" value="TWI81459.1"/>
    <property type="molecule type" value="Genomic_DNA"/>
</dbReference>
<feature type="domain" description="HTH araC/xylS-type" evidence="4">
    <location>
        <begin position="207"/>
        <end position="305"/>
    </location>
</feature>
<dbReference type="InterPro" id="IPR018060">
    <property type="entry name" value="HTH_AraC"/>
</dbReference>
<dbReference type="Pfam" id="PF06719">
    <property type="entry name" value="AraC_N"/>
    <property type="match status" value="1"/>
</dbReference>
<dbReference type="InterPro" id="IPR009057">
    <property type="entry name" value="Homeodomain-like_sf"/>
</dbReference>
<dbReference type="PROSITE" id="PS00041">
    <property type="entry name" value="HTH_ARAC_FAMILY_1"/>
    <property type="match status" value="1"/>
</dbReference>
<dbReference type="PANTHER" id="PTHR43280">
    <property type="entry name" value="ARAC-FAMILY TRANSCRIPTIONAL REGULATOR"/>
    <property type="match status" value="1"/>
</dbReference>
<dbReference type="PRINTS" id="PR00032">
    <property type="entry name" value="HTHARAC"/>
</dbReference>
<evidence type="ECO:0000313" key="5">
    <source>
        <dbReference type="EMBL" id="TWI81459.1"/>
    </source>
</evidence>
<proteinExistence type="predicted"/>
<dbReference type="RefSeq" id="WP_144886656.1">
    <property type="nucleotide sequence ID" value="NZ_VLLE01000004.1"/>
</dbReference>
<dbReference type="PANTHER" id="PTHR43280:SF2">
    <property type="entry name" value="HTH-TYPE TRANSCRIPTIONAL REGULATOR EXSA"/>
    <property type="match status" value="1"/>
</dbReference>
<dbReference type="AlphaFoldDB" id="A0A562SJM0"/>
<keyword evidence="2 5" id="KW-0238">DNA-binding</keyword>
<name>A0A562SJM0_9BACT</name>
<dbReference type="InterPro" id="IPR018062">
    <property type="entry name" value="HTH_AraC-typ_CS"/>
</dbReference>
<dbReference type="Proteomes" id="UP000316167">
    <property type="component" value="Unassembled WGS sequence"/>
</dbReference>
<dbReference type="GO" id="GO:0043565">
    <property type="term" value="F:sequence-specific DNA binding"/>
    <property type="evidence" value="ECO:0007669"/>
    <property type="project" value="InterPro"/>
</dbReference>
<organism evidence="5 6">
    <name type="scientific">Lacibacter cauensis</name>
    <dbReference type="NCBI Taxonomy" id="510947"/>
    <lineage>
        <taxon>Bacteria</taxon>
        <taxon>Pseudomonadati</taxon>
        <taxon>Bacteroidota</taxon>
        <taxon>Chitinophagia</taxon>
        <taxon>Chitinophagales</taxon>
        <taxon>Chitinophagaceae</taxon>
        <taxon>Lacibacter</taxon>
    </lineage>
</organism>
<evidence type="ECO:0000313" key="6">
    <source>
        <dbReference type="Proteomes" id="UP000316167"/>
    </source>
</evidence>
<evidence type="ECO:0000259" key="4">
    <source>
        <dbReference type="PROSITE" id="PS01124"/>
    </source>
</evidence>
<evidence type="ECO:0000256" key="3">
    <source>
        <dbReference type="ARBA" id="ARBA00023163"/>
    </source>
</evidence>
<keyword evidence="6" id="KW-1185">Reference proteome</keyword>
<evidence type="ECO:0000256" key="2">
    <source>
        <dbReference type="ARBA" id="ARBA00023125"/>
    </source>
</evidence>
<keyword evidence="3" id="KW-0804">Transcription</keyword>
<dbReference type="SUPFAM" id="SSF46689">
    <property type="entry name" value="Homeodomain-like"/>
    <property type="match status" value="2"/>
</dbReference>
<dbReference type="PROSITE" id="PS01124">
    <property type="entry name" value="HTH_ARAC_FAMILY_2"/>
    <property type="match status" value="1"/>
</dbReference>
<reference evidence="5 6" key="1">
    <citation type="journal article" date="2015" name="Stand. Genomic Sci.">
        <title>Genomic Encyclopedia of Bacterial and Archaeal Type Strains, Phase III: the genomes of soil and plant-associated and newly described type strains.</title>
        <authorList>
            <person name="Whitman W.B."/>
            <person name="Woyke T."/>
            <person name="Klenk H.P."/>
            <person name="Zhou Y."/>
            <person name="Lilburn T.G."/>
            <person name="Beck B.J."/>
            <person name="De Vos P."/>
            <person name="Vandamme P."/>
            <person name="Eisen J.A."/>
            <person name="Garrity G."/>
            <person name="Hugenholtz P."/>
            <person name="Kyrpides N.C."/>
        </authorList>
    </citation>
    <scope>NUCLEOTIDE SEQUENCE [LARGE SCALE GENOMIC DNA]</scope>
    <source>
        <strain evidence="5 6">CGMCC 1.7271</strain>
    </source>
</reference>
<dbReference type="Pfam" id="PF12833">
    <property type="entry name" value="HTH_18"/>
    <property type="match status" value="1"/>
</dbReference>
<dbReference type="GO" id="GO:0003700">
    <property type="term" value="F:DNA-binding transcription factor activity"/>
    <property type="evidence" value="ECO:0007669"/>
    <property type="project" value="InterPro"/>
</dbReference>
<protein>
    <submittedName>
        <fullName evidence="5">AraC-like DNA-binding protein</fullName>
    </submittedName>
</protein>
<comment type="caution">
    <text evidence="5">The sequence shown here is derived from an EMBL/GenBank/DDBJ whole genome shotgun (WGS) entry which is preliminary data.</text>
</comment>
<dbReference type="OrthoDB" id="9779074at2"/>
<dbReference type="InterPro" id="IPR009594">
    <property type="entry name" value="Tscrpt_reg_HTH_AraC_N"/>
</dbReference>
<gene>
    <name evidence="5" type="ORF">IQ13_2477</name>
</gene>